<dbReference type="CDD" id="cd12345">
    <property type="entry name" value="RRM2_SECp43_like"/>
    <property type="match status" value="1"/>
</dbReference>
<feature type="compositionally biased region" description="Basic and acidic residues" evidence="7">
    <location>
        <begin position="960"/>
        <end position="972"/>
    </location>
</feature>
<evidence type="ECO:0000256" key="7">
    <source>
        <dbReference type="SAM" id="MobiDB-lite"/>
    </source>
</evidence>
<evidence type="ECO:0000313" key="10">
    <source>
        <dbReference type="Proteomes" id="UP001140172"/>
    </source>
</evidence>
<feature type="domain" description="RRM" evidence="8">
    <location>
        <begin position="452"/>
        <end position="524"/>
    </location>
</feature>
<dbReference type="Gene3D" id="3.30.70.330">
    <property type="match status" value="3"/>
</dbReference>
<feature type="domain" description="RRM" evidence="8">
    <location>
        <begin position="167"/>
        <end position="248"/>
    </location>
</feature>
<dbReference type="GO" id="GO:0006376">
    <property type="term" value="P:mRNA splice site recognition"/>
    <property type="evidence" value="ECO:0007669"/>
    <property type="project" value="TreeGrafter"/>
</dbReference>
<feature type="region of interest" description="Disordered" evidence="7">
    <location>
        <begin position="526"/>
        <end position="578"/>
    </location>
</feature>
<dbReference type="SUPFAM" id="SSF54928">
    <property type="entry name" value="RNA-binding domain, RBD"/>
    <property type="match status" value="3"/>
</dbReference>
<protein>
    <recommendedName>
        <fullName evidence="8">RRM domain-containing protein</fullName>
    </recommendedName>
</protein>
<dbReference type="PANTHER" id="PTHR47640:SF10">
    <property type="entry name" value="TRNA SELENOCYSTEINE 1-ASSOCIATED PROTEIN 1-RELATED"/>
    <property type="match status" value="1"/>
</dbReference>
<dbReference type="OrthoDB" id="446113at2759"/>
<dbReference type="GO" id="GO:0008270">
    <property type="term" value="F:zinc ion binding"/>
    <property type="evidence" value="ECO:0007669"/>
    <property type="project" value="UniProtKB-KW"/>
</dbReference>
<feature type="compositionally biased region" description="Low complexity" evidence="7">
    <location>
        <begin position="545"/>
        <end position="554"/>
    </location>
</feature>
<dbReference type="GO" id="GO:0003729">
    <property type="term" value="F:mRNA binding"/>
    <property type="evidence" value="ECO:0007669"/>
    <property type="project" value="InterPro"/>
</dbReference>
<keyword evidence="10" id="KW-1185">Reference proteome</keyword>
<organism evidence="9 10">
    <name type="scientific">Coemansia interrupta</name>
    <dbReference type="NCBI Taxonomy" id="1126814"/>
    <lineage>
        <taxon>Eukaryota</taxon>
        <taxon>Fungi</taxon>
        <taxon>Fungi incertae sedis</taxon>
        <taxon>Zoopagomycota</taxon>
        <taxon>Kickxellomycotina</taxon>
        <taxon>Kickxellomycetes</taxon>
        <taxon>Kickxellales</taxon>
        <taxon>Kickxellaceae</taxon>
        <taxon>Coemansia</taxon>
    </lineage>
</organism>
<feature type="compositionally biased region" description="Polar residues" evidence="7">
    <location>
        <begin position="399"/>
        <end position="416"/>
    </location>
</feature>
<feature type="region of interest" description="Disordered" evidence="7">
    <location>
        <begin position="396"/>
        <end position="449"/>
    </location>
</feature>
<dbReference type="InterPro" id="IPR000504">
    <property type="entry name" value="RRM_dom"/>
</dbReference>
<feature type="region of interest" description="Disordered" evidence="7">
    <location>
        <begin position="952"/>
        <end position="972"/>
    </location>
</feature>
<keyword evidence="5 6" id="KW-0694">RNA-binding</keyword>
<evidence type="ECO:0000256" key="6">
    <source>
        <dbReference type="PROSITE-ProRule" id="PRU00176"/>
    </source>
</evidence>
<dbReference type="PANTHER" id="PTHR47640">
    <property type="entry name" value="TRNA SELENOCYSTEINE 1-ASSOCIATED PROTEIN 1-RELATED-RELATED"/>
    <property type="match status" value="1"/>
</dbReference>
<feature type="domain" description="RRM" evidence="8">
    <location>
        <begin position="320"/>
        <end position="399"/>
    </location>
</feature>
<sequence length="972" mass="103954">MAFSSPVALKNSSGEFKFEPSSTENRRSILESDPTMIDTKSSATSPHPQHQHHQHQHQPSLTHALSQLQLSSLTTPSSLQYAATIPQIQPHPYQQQMLQQQNHMLINDYPHTLDLSLGLMPAQHQSLQFQSYRHPQHYTSSAPPTATGSMLPNFSASAAASINSGPVQLWMGDVEAWMDDDCIRRIWAQLGEAVSVKMIRDRLTGSPANYCFIEVPSQVDAERILALYNGKPMPTPFDRLFRLNWASGMVAGSAGQTMPPTVAAGAYGASSYQLYSATQDSAAVTTPAAIPNTLSFSAAAATNSAAAYTSYSASGDGPEFSLFVGDLAPEVTDAQLVYEFRRRYASVRTAKVVTDMVTMQPRGYGFVRFSDEAEMQRAIVEMDGQMIGSRAVRVDNATPKRTPTIQSLHQSQQPHNSGGPPANRDSARSPVPSNSSVDDNELYDPSADPDNTTIFVGGLTNPVGEDELRAFFAVYGEVEYCKIPPNRGCGFVTFAKRANAETAMRALHGNILGGCRVRLSWGRSQSHARHNYRHHHQRMHHNRHQSSVGGSSSGANSHRNSVSEQQNQTSRRSVSLGKSTATLAPAPATALGLGLSGALFAPAAAAAAVGNVLPDVVEQKYAIPVGAAPSTVPPAPLHSSILGHASAAQHSPGFSGATSYIQQQYHSGNYSLVPPSAFHTLSPIHSESGVSANAATSATALNGLDAVGGTDAGINLGDSGRAAFANGYMQQHQQQQESLMLATPMTGHASGSIGDSPHFTSPYVRQQQHQQQQTLALQNSGQFDSAYPVQHQQQQFQNVYTHHQDTLGSNTMLPSLAACPSELLTRRLSALNLGGAPRNGTASTDSPTLAISNNPHPLDRRPSAGVIGQRRLSTKASFLQQQAAASPASTGMPHKSASQLSFSQIWQQQTPIADYSFGSLGDHFGALSTPASSARLSTSSMSLLVMTPSMANYDGASSEDVSRRQSTDDQPR</sequence>
<dbReference type="AlphaFoldDB" id="A0A9W8HDF6"/>
<evidence type="ECO:0000256" key="3">
    <source>
        <dbReference type="ARBA" id="ARBA00022771"/>
    </source>
</evidence>
<dbReference type="InterPro" id="IPR012677">
    <property type="entry name" value="Nucleotide-bd_a/b_plait_sf"/>
</dbReference>
<dbReference type="FunFam" id="3.30.70.330:FF:000476">
    <property type="entry name" value="Zinc finger CCCH domain-containing protein 4"/>
    <property type="match status" value="1"/>
</dbReference>
<accession>A0A9W8HDF6</accession>
<feature type="compositionally biased region" description="Polar residues" evidence="7">
    <location>
        <begin position="555"/>
        <end position="578"/>
    </location>
</feature>
<keyword evidence="2" id="KW-0677">Repeat</keyword>
<dbReference type="Pfam" id="PF00076">
    <property type="entry name" value="RRM_1"/>
    <property type="match status" value="3"/>
</dbReference>
<dbReference type="PROSITE" id="PS50102">
    <property type="entry name" value="RRM"/>
    <property type="match status" value="3"/>
</dbReference>
<reference evidence="9" key="1">
    <citation type="submission" date="2022-07" db="EMBL/GenBank/DDBJ databases">
        <title>Phylogenomic reconstructions and comparative analyses of Kickxellomycotina fungi.</title>
        <authorList>
            <person name="Reynolds N.K."/>
            <person name="Stajich J.E."/>
            <person name="Barry K."/>
            <person name="Grigoriev I.V."/>
            <person name="Crous P."/>
            <person name="Smith M.E."/>
        </authorList>
    </citation>
    <scope>NUCLEOTIDE SEQUENCE</scope>
    <source>
        <strain evidence="9">BCRC 34489</strain>
    </source>
</reference>
<keyword evidence="3" id="KW-0863">Zinc-finger</keyword>
<gene>
    <name evidence="9" type="ORF">GGI15_002337</name>
</gene>
<dbReference type="InterPro" id="IPR050825">
    <property type="entry name" value="RBM42_RBP45_47-like"/>
</dbReference>
<dbReference type="CDD" id="cd12344">
    <property type="entry name" value="RRM1_SECp43_like"/>
    <property type="match status" value="1"/>
</dbReference>
<evidence type="ECO:0000259" key="8">
    <source>
        <dbReference type="PROSITE" id="PS50102"/>
    </source>
</evidence>
<dbReference type="Proteomes" id="UP001140172">
    <property type="component" value="Unassembled WGS sequence"/>
</dbReference>
<feature type="region of interest" description="Disordered" evidence="7">
    <location>
        <begin position="835"/>
        <end position="863"/>
    </location>
</feature>
<evidence type="ECO:0000256" key="5">
    <source>
        <dbReference type="ARBA" id="ARBA00022884"/>
    </source>
</evidence>
<evidence type="ECO:0000256" key="4">
    <source>
        <dbReference type="ARBA" id="ARBA00022833"/>
    </source>
</evidence>
<keyword evidence="4" id="KW-0862">Zinc</keyword>
<feature type="region of interest" description="Disordered" evidence="7">
    <location>
        <begin position="1"/>
        <end position="61"/>
    </location>
</feature>
<dbReference type="GO" id="GO:0005829">
    <property type="term" value="C:cytosol"/>
    <property type="evidence" value="ECO:0007669"/>
    <property type="project" value="TreeGrafter"/>
</dbReference>
<evidence type="ECO:0000313" key="9">
    <source>
        <dbReference type="EMBL" id="KAJ2784191.1"/>
    </source>
</evidence>
<dbReference type="SMART" id="SM00360">
    <property type="entry name" value="RRM"/>
    <property type="match status" value="3"/>
</dbReference>
<comment type="caution">
    <text evidence="9">The sequence shown here is derived from an EMBL/GenBank/DDBJ whole genome shotgun (WGS) entry which is preliminary data.</text>
</comment>
<dbReference type="InterPro" id="IPR035979">
    <property type="entry name" value="RBD_domain_sf"/>
</dbReference>
<name>A0A9W8HDF6_9FUNG</name>
<dbReference type="FunFam" id="3.30.70.330:FF:000159">
    <property type="entry name" value="tRNA selenocysteine 1-associated protein 1"/>
    <property type="match status" value="1"/>
</dbReference>
<evidence type="ECO:0000256" key="2">
    <source>
        <dbReference type="ARBA" id="ARBA00022737"/>
    </source>
</evidence>
<dbReference type="EMBL" id="JANBUM010000120">
    <property type="protein sequence ID" value="KAJ2784191.1"/>
    <property type="molecule type" value="Genomic_DNA"/>
</dbReference>
<proteinExistence type="predicted"/>
<keyword evidence="1" id="KW-0479">Metal-binding</keyword>
<feature type="compositionally biased region" description="Polar residues" evidence="7">
    <location>
        <begin position="840"/>
        <end position="855"/>
    </location>
</feature>
<evidence type="ECO:0000256" key="1">
    <source>
        <dbReference type="ARBA" id="ARBA00022723"/>
    </source>
</evidence>
<feature type="compositionally biased region" description="Basic residues" evidence="7">
    <location>
        <begin position="526"/>
        <end position="544"/>
    </location>
</feature>